<protein>
    <recommendedName>
        <fullName evidence="4">Scaffolding protein</fullName>
    </recommendedName>
</protein>
<proteinExistence type="predicted"/>
<organism evidence="3">
    <name type="scientific">viral metagenome</name>
    <dbReference type="NCBI Taxonomy" id="1070528"/>
    <lineage>
        <taxon>unclassified sequences</taxon>
        <taxon>metagenomes</taxon>
        <taxon>organismal metagenomes</taxon>
    </lineage>
</organism>
<evidence type="ECO:0000256" key="1">
    <source>
        <dbReference type="SAM" id="Coils"/>
    </source>
</evidence>
<sequence>MTDQAQTVGTSGESLSPEVADYFKVDEAPNSSPEKVTPDGTGEKAVADTTKENASESKKEDDVKSDDQIPTEDKKTTETKKEEGEDTSKDDAQPTEFEVAGTKYSTLEEAVKAVNRINGDNTRLSGETKALRKEKNELASKTESLEKLLDDYKKANLEWQKYYEDGGDKPDTSKIDIEKAIEKKVSEIKEKEKLIDLKTQYDNELDEIFAEPDFEQVKSVFEELVNEYDGLPKVSPKKLYERAKILAKKDLLKEGLDIEKMVDERVQKKLNQKEASKTSNDSGGSSDTVDPLKGLSPEVAEYFKQRM</sequence>
<evidence type="ECO:0000313" key="3">
    <source>
        <dbReference type="EMBL" id="QJA51323.1"/>
    </source>
</evidence>
<feature type="compositionally biased region" description="Polar residues" evidence="2">
    <location>
        <begin position="277"/>
        <end position="288"/>
    </location>
</feature>
<feature type="region of interest" description="Disordered" evidence="2">
    <location>
        <begin position="269"/>
        <end position="296"/>
    </location>
</feature>
<name>A0A6H1ZTR9_9ZZZZ</name>
<feature type="compositionally biased region" description="Polar residues" evidence="2">
    <location>
        <begin position="1"/>
        <end position="14"/>
    </location>
</feature>
<gene>
    <name evidence="3" type="ORF">TM448A02069_0007</name>
</gene>
<accession>A0A6H1ZTR9</accession>
<keyword evidence="1" id="KW-0175">Coiled coil</keyword>
<feature type="compositionally biased region" description="Basic and acidic residues" evidence="2">
    <location>
        <begin position="41"/>
        <end position="92"/>
    </location>
</feature>
<feature type="coiled-coil region" evidence="1">
    <location>
        <begin position="128"/>
        <end position="158"/>
    </location>
</feature>
<dbReference type="AlphaFoldDB" id="A0A6H1ZTR9"/>
<dbReference type="EMBL" id="MT144253">
    <property type="protein sequence ID" value="QJA51323.1"/>
    <property type="molecule type" value="Genomic_DNA"/>
</dbReference>
<evidence type="ECO:0000256" key="2">
    <source>
        <dbReference type="SAM" id="MobiDB-lite"/>
    </source>
</evidence>
<feature type="region of interest" description="Disordered" evidence="2">
    <location>
        <begin position="1"/>
        <end position="101"/>
    </location>
</feature>
<evidence type="ECO:0008006" key="4">
    <source>
        <dbReference type="Google" id="ProtNLM"/>
    </source>
</evidence>
<reference evidence="3" key="1">
    <citation type="submission" date="2020-03" db="EMBL/GenBank/DDBJ databases">
        <title>The deep terrestrial virosphere.</title>
        <authorList>
            <person name="Holmfeldt K."/>
            <person name="Nilsson E."/>
            <person name="Simone D."/>
            <person name="Lopez-Fernandez M."/>
            <person name="Wu X."/>
            <person name="de Brujin I."/>
            <person name="Lundin D."/>
            <person name="Andersson A."/>
            <person name="Bertilsson S."/>
            <person name="Dopson M."/>
        </authorList>
    </citation>
    <scope>NUCLEOTIDE SEQUENCE</scope>
    <source>
        <strain evidence="3">TM448A02069</strain>
    </source>
</reference>